<organism evidence="3 4">
    <name type="scientific">Magallana gigas</name>
    <name type="common">Pacific oyster</name>
    <name type="synonym">Crassostrea gigas</name>
    <dbReference type="NCBI Taxonomy" id="29159"/>
    <lineage>
        <taxon>Eukaryota</taxon>
        <taxon>Metazoa</taxon>
        <taxon>Spiralia</taxon>
        <taxon>Lophotrochozoa</taxon>
        <taxon>Mollusca</taxon>
        <taxon>Bivalvia</taxon>
        <taxon>Autobranchia</taxon>
        <taxon>Pteriomorphia</taxon>
        <taxon>Ostreida</taxon>
        <taxon>Ostreoidea</taxon>
        <taxon>Ostreidae</taxon>
        <taxon>Magallana</taxon>
    </lineage>
</organism>
<sequence length="249" mass="28008">MKRKTENGKSRMKGLMTFVMRYCFLTAKLPLVYMDCDGIFNFPPCCVGEKIDESKQICTKCPRGLTGYNCTQTCEVPYFGHRCVLGRCSCTRDSCNIPPSICSPKTETDVSVSTLVHANAILTRNQRVKRTSVTPDPFSVKPDTRDEDPGPRGSAAVSNIVYIIPITCVLTVFLLTVLMFIFCNKHCQLCNILNRKRHIDSDYELPARVYENNGSTNCYDTPDTNTNISPTQGASESSYEFVEQFRKDL</sequence>
<keyword evidence="2" id="KW-0812">Transmembrane</keyword>
<keyword evidence="2" id="KW-1133">Transmembrane helix</keyword>
<proteinExistence type="predicted"/>
<accession>A0A8W8JDE5</accession>
<evidence type="ECO:0000256" key="2">
    <source>
        <dbReference type="SAM" id="Phobius"/>
    </source>
</evidence>
<dbReference type="EnsemblMetazoa" id="G18660.2">
    <property type="protein sequence ID" value="G18660.2:cds"/>
    <property type="gene ID" value="G18660"/>
</dbReference>
<keyword evidence="4" id="KW-1185">Reference proteome</keyword>
<feature type="transmembrane region" description="Helical" evidence="2">
    <location>
        <begin position="160"/>
        <end position="182"/>
    </location>
</feature>
<keyword evidence="2" id="KW-0472">Membrane</keyword>
<feature type="region of interest" description="Disordered" evidence="1">
    <location>
        <begin position="132"/>
        <end position="152"/>
    </location>
</feature>
<dbReference type="EnsemblMetazoa" id="G18660.1">
    <property type="protein sequence ID" value="G18660.1:cds"/>
    <property type="gene ID" value="G18660"/>
</dbReference>
<dbReference type="Proteomes" id="UP000005408">
    <property type="component" value="Unassembled WGS sequence"/>
</dbReference>
<evidence type="ECO:0000256" key="1">
    <source>
        <dbReference type="SAM" id="MobiDB-lite"/>
    </source>
</evidence>
<protein>
    <submittedName>
        <fullName evidence="3">Uncharacterized protein</fullName>
    </submittedName>
</protein>
<dbReference type="AlphaFoldDB" id="A0A8W8JDE5"/>
<evidence type="ECO:0000313" key="3">
    <source>
        <dbReference type="EnsemblMetazoa" id="G18660.1:cds"/>
    </source>
</evidence>
<name>A0A8W8JDE5_MAGGI</name>
<evidence type="ECO:0000313" key="4">
    <source>
        <dbReference type="Proteomes" id="UP000005408"/>
    </source>
</evidence>
<reference evidence="3" key="1">
    <citation type="submission" date="2022-08" db="UniProtKB">
        <authorList>
            <consortium name="EnsemblMetazoa"/>
        </authorList>
    </citation>
    <scope>IDENTIFICATION</scope>
    <source>
        <strain evidence="3">05x7-T-G4-1.051#20</strain>
    </source>
</reference>